<organism evidence="4">
    <name type="scientific">Tetraodon nigroviridis</name>
    <name type="common">Spotted green pufferfish</name>
    <name type="synonym">Chelonodon nigroviridis</name>
    <dbReference type="NCBI Taxonomy" id="99883"/>
    <lineage>
        <taxon>Eukaryota</taxon>
        <taxon>Metazoa</taxon>
        <taxon>Chordata</taxon>
        <taxon>Craniata</taxon>
        <taxon>Vertebrata</taxon>
        <taxon>Euteleostomi</taxon>
        <taxon>Actinopterygii</taxon>
        <taxon>Neopterygii</taxon>
        <taxon>Teleostei</taxon>
        <taxon>Neoteleostei</taxon>
        <taxon>Acanthomorphata</taxon>
        <taxon>Eupercaria</taxon>
        <taxon>Tetraodontiformes</taxon>
        <taxon>Tetradontoidea</taxon>
        <taxon>Tetraodontidae</taxon>
        <taxon>Tetraodon</taxon>
    </lineage>
</organism>
<dbReference type="InterPro" id="IPR016186">
    <property type="entry name" value="C-type_lectin-like/link_sf"/>
</dbReference>
<dbReference type="OrthoDB" id="538816at2759"/>
<keyword evidence="2" id="KW-0175">Coiled coil</keyword>
<dbReference type="SMART" id="SM00034">
    <property type="entry name" value="CLECT"/>
    <property type="match status" value="1"/>
</dbReference>
<dbReference type="PANTHER" id="PTHR45710">
    <property type="entry name" value="C-TYPE LECTIN DOMAIN-CONTAINING PROTEIN 180"/>
    <property type="match status" value="1"/>
</dbReference>
<accession>Q4RLX0</accession>
<dbReference type="KEGG" id="tng:GSTEN00032311G001"/>
<dbReference type="SUPFAM" id="SSF56436">
    <property type="entry name" value="C-type lectin-like"/>
    <property type="match status" value="1"/>
</dbReference>
<reference evidence="4" key="2">
    <citation type="submission" date="2004-02" db="EMBL/GenBank/DDBJ databases">
        <authorList>
            <consortium name="Genoscope"/>
            <consortium name="Whitehead Institute Centre for Genome Research"/>
        </authorList>
    </citation>
    <scope>NUCLEOTIDE SEQUENCE</scope>
</reference>
<sequence length="214" mass="24992">MEWLQMRKQMIRVKQVFNLETIREGAIAKQGSLHVSHATAQKLIGGLDDLKSNHSHVMEVKEKAKTTLEAAHKNHTEMKRQIAELKTVNDKYQQQTEVLEQERASLKANYTVLMESCGCPSKWIYYNGSCYLFSYSENTAIKKNWEDSRQDCIRRGADLVVIDRPEEQTFVSHTIETMKTGKYIWENSFWIGLKDEEVEGTWMWINNVTEVEQR</sequence>
<dbReference type="InterPro" id="IPR016187">
    <property type="entry name" value="CTDL_fold"/>
</dbReference>
<dbReference type="InterPro" id="IPR050828">
    <property type="entry name" value="C-type_lectin/matrix_domain"/>
</dbReference>
<proteinExistence type="predicted"/>
<dbReference type="Pfam" id="PF00059">
    <property type="entry name" value="Lectin_C"/>
    <property type="match status" value="1"/>
</dbReference>
<dbReference type="PROSITE" id="PS50041">
    <property type="entry name" value="C_TYPE_LECTIN_2"/>
    <property type="match status" value="1"/>
</dbReference>
<reference evidence="4" key="1">
    <citation type="journal article" date="2004" name="Nature">
        <title>Genome duplication in the teleost fish Tetraodon nigroviridis reveals the early vertebrate proto-karyotype.</title>
        <authorList>
            <person name="Jaillon O."/>
            <person name="Aury J.-M."/>
            <person name="Brunet F."/>
            <person name="Petit J.-L."/>
            <person name="Stange-Thomann N."/>
            <person name="Mauceli E."/>
            <person name="Bouneau L."/>
            <person name="Fischer C."/>
            <person name="Ozouf-Costaz C."/>
            <person name="Bernot A."/>
            <person name="Nicaud S."/>
            <person name="Jaffe D."/>
            <person name="Fisher S."/>
            <person name="Lutfalla G."/>
            <person name="Dossat C."/>
            <person name="Segurens B."/>
            <person name="Dasilva C."/>
            <person name="Salanoubat M."/>
            <person name="Levy M."/>
            <person name="Boudet N."/>
            <person name="Castellano S."/>
            <person name="Anthouard V."/>
            <person name="Jubin C."/>
            <person name="Castelli V."/>
            <person name="Katinka M."/>
            <person name="Vacherie B."/>
            <person name="Biemont C."/>
            <person name="Skalli Z."/>
            <person name="Cattolico L."/>
            <person name="Poulain J."/>
            <person name="De Berardinis V."/>
            <person name="Cruaud C."/>
            <person name="Duprat S."/>
            <person name="Brottier P."/>
            <person name="Coutanceau J.-P."/>
            <person name="Gouzy J."/>
            <person name="Parra G."/>
            <person name="Lardier G."/>
            <person name="Chapple C."/>
            <person name="McKernan K.J."/>
            <person name="McEwan P."/>
            <person name="Bosak S."/>
            <person name="Kellis M."/>
            <person name="Volff J.-N."/>
            <person name="Guigo R."/>
            <person name="Zody M.C."/>
            <person name="Mesirov J."/>
            <person name="Lindblad-Toh K."/>
            <person name="Birren B."/>
            <person name="Nusbaum C."/>
            <person name="Kahn D."/>
            <person name="Robinson-Rechavi M."/>
            <person name="Laudet V."/>
            <person name="Schachter V."/>
            <person name="Quetier F."/>
            <person name="Saurin W."/>
            <person name="Scarpelli C."/>
            <person name="Wincker P."/>
            <person name="Lander E.S."/>
            <person name="Weissenbach J."/>
            <person name="Roest Crollius H."/>
        </authorList>
    </citation>
    <scope>NUCLEOTIDE SEQUENCE [LARGE SCALE GENOMIC DNA]</scope>
</reference>
<feature type="coiled-coil region" evidence="2">
    <location>
        <begin position="61"/>
        <end position="109"/>
    </location>
</feature>
<evidence type="ECO:0000259" key="3">
    <source>
        <dbReference type="PROSITE" id="PS50041"/>
    </source>
</evidence>
<dbReference type="AlphaFoldDB" id="Q4RLX0"/>
<dbReference type="InterPro" id="IPR001304">
    <property type="entry name" value="C-type_lectin-like"/>
</dbReference>
<comment type="subcellular location">
    <subcellularLocation>
        <location evidence="1">Cell membrane</location>
        <topology evidence="1">Single-pass type II membrane protein</topology>
    </subcellularLocation>
</comment>
<feature type="domain" description="C-type lectin" evidence="3">
    <location>
        <begin position="126"/>
        <end position="214"/>
    </location>
</feature>
<evidence type="ECO:0000256" key="2">
    <source>
        <dbReference type="SAM" id="Coils"/>
    </source>
</evidence>
<dbReference type="EMBL" id="CAAE01015019">
    <property type="protein sequence ID" value="CAG10612.1"/>
    <property type="molecule type" value="Genomic_DNA"/>
</dbReference>
<evidence type="ECO:0000256" key="1">
    <source>
        <dbReference type="ARBA" id="ARBA00004401"/>
    </source>
</evidence>
<comment type="caution">
    <text evidence="4">The sequence shown here is derived from an EMBL/GenBank/DDBJ whole genome shotgun (WGS) entry which is preliminary data.</text>
</comment>
<dbReference type="Gene3D" id="3.10.100.10">
    <property type="entry name" value="Mannose-Binding Protein A, subunit A"/>
    <property type="match status" value="1"/>
</dbReference>
<dbReference type="PANTHER" id="PTHR45710:SF26">
    <property type="entry name" value="RH26557P"/>
    <property type="match status" value="1"/>
</dbReference>
<protein>
    <submittedName>
        <fullName evidence="4">(spotted green pufferfish) hypothetical protein</fullName>
    </submittedName>
</protein>
<evidence type="ECO:0000313" key="4">
    <source>
        <dbReference type="EMBL" id="CAG10612.1"/>
    </source>
</evidence>
<gene>
    <name evidence="4" type="ORF">GSTENG00032311001</name>
</gene>
<dbReference type="GO" id="GO:0005886">
    <property type="term" value="C:plasma membrane"/>
    <property type="evidence" value="ECO:0007669"/>
    <property type="project" value="UniProtKB-SubCell"/>
</dbReference>
<name>Q4RLX0_TETNG</name>